<evidence type="ECO:0000313" key="2">
    <source>
        <dbReference type="Proteomes" id="UP001271007"/>
    </source>
</evidence>
<gene>
    <name evidence="1" type="ORF">LTR09_004745</name>
</gene>
<comment type="caution">
    <text evidence="1">The sequence shown here is derived from an EMBL/GenBank/DDBJ whole genome shotgun (WGS) entry which is preliminary data.</text>
</comment>
<dbReference type="AlphaFoldDB" id="A0AAJ0G9J4"/>
<protein>
    <submittedName>
        <fullName evidence="1">Uncharacterized protein</fullName>
    </submittedName>
</protein>
<sequence length="60" mass="6350">MKTVAGGLEAEAAKKRVACDFLADEREPGSGVLKAPSPVTFEVNLLGVVYGLKLAVHHMK</sequence>
<proteinExistence type="predicted"/>
<reference evidence="1" key="1">
    <citation type="submission" date="2023-04" db="EMBL/GenBank/DDBJ databases">
        <title>Black Yeasts Isolated from many extreme environments.</title>
        <authorList>
            <person name="Coleine C."/>
            <person name="Stajich J.E."/>
            <person name="Selbmann L."/>
        </authorList>
    </citation>
    <scope>NUCLEOTIDE SEQUENCE</scope>
    <source>
        <strain evidence="1">CCFEE 5312</strain>
    </source>
</reference>
<accession>A0AAJ0G9J4</accession>
<name>A0AAJ0G9J4_9PEZI</name>
<evidence type="ECO:0000313" key="1">
    <source>
        <dbReference type="EMBL" id="KAK3054476.1"/>
    </source>
</evidence>
<keyword evidence="2" id="KW-1185">Reference proteome</keyword>
<dbReference type="Proteomes" id="UP001271007">
    <property type="component" value="Unassembled WGS sequence"/>
</dbReference>
<organism evidence="1 2">
    <name type="scientific">Extremus antarcticus</name>
    <dbReference type="NCBI Taxonomy" id="702011"/>
    <lineage>
        <taxon>Eukaryota</taxon>
        <taxon>Fungi</taxon>
        <taxon>Dikarya</taxon>
        <taxon>Ascomycota</taxon>
        <taxon>Pezizomycotina</taxon>
        <taxon>Dothideomycetes</taxon>
        <taxon>Dothideomycetidae</taxon>
        <taxon>Mycosphaerellales</taxon>
        <taxon>Extremaceae</taxon>
        <taxon>Extremus</taxon>
    </lineage>
</organism>
<dbReference type="EMBL" id="JAWDJX010000012">
    <property type="protein sequence ID" value="KAK3054476.1"/>
    <property type="molecule type" value="Genomic_DNA"/>
</dbReference>